<dbReference type="SUPFAM" id="SSF48498">
    <property type="entry name" value="Tetracyclin repressor-like, C-terminal domain"/>
    <property type="match status" value="1"/>
</dbReference>
<dbReference type="InterPro" id="IPR039538">
    <property type="entry name" value="BetI_C"/>
</dbReference>
<dbReference type="InterPro" id="IPR009057">
    <property type="entry name" value="Homeodomain-like_sf"/>
</dbReference>
<keyword evidence="1" id="KW-0678">Repressor</keyword>
<evidence type="ECO:0000259" key="6">
    <source>
        <dbReference type="PROSITE" id="PS50977"/>
    </source>
</evidence>
<dbReference type="PROSITE" id="PS50977">
    <property type="entry name" value="HTH_TETR_2"/>
    <property type="match status" value="1"/>
</dbReference>
<dbReference type="InterPro" id="IPR050109">
    <property type="entry name" value="HTH-type_TetR-like_transc_reg"/>
</dbReference>
<dbReference type="PANTHER" id="PTHR30055">
    <property type="entry name" value="HTH-TYPE TRANSCRIPTIONAL REGULATOR RUTR"/>
    <property type="match status" value="1"/>
</dbReference>
<gene>
    <name evidence="7" type="ORF">O4213_17160</name>
</gene>
<organism evidence="7 8">
    <name type="scientific">Gordonia rubripertincta</name>
    <name type="common">Rhodococcus corallinus</name>
    <dbReference type="NCBI Taxonomy" id="36822"/>
    <lineage>
        <taxon>Bacteria</taxon>
        <taxon>Bacillati</taxon>
        <taxon>Actinomycetota</taxon>
        <taxon>Actinomycetes</taxon>
        <taxon>Mycobacteriales</taxon>
        <taxon>Gordoniaceae</taxon>
        <taxon>Gordonia</taxon>
    </lineage>
</organism>
<dbReference type="InterPro" id="IPR036271">
    <property type="entry name" value="Tet_transcr_reg_TetR-rel_C_sf"/>
</dbReference>
<evidence type="ECO:0000256" key="5">
    <source>
        <dbReference type="PROSITE-ProRule" id="PRU00335"/>
    </source>
</evidence>
<feature type="DNA-binding region" description="H-T-H motif" evidence="5">
    <location>
        <begin position="29"/>
        <end position="48"/>
    </location>
</feature>
<protein>
    <submittedName>
        <fullName evidence="7">TetR/AcrR family transcriptional regulator</fullName>
    </submittedName>
</protein>
<evidence type="ECO:0000313" key="8">
    <source>
        <dbReference type="Proteomes" id="UP001067235"/>
    </source>
</evidence>
<evidence type="ECO:0000256" key="1">
    <source>
        <dbReference type="ARBA" id="ARBA00022491"/>
    </source>
</evidence>
<keyword evidence="3 5" id="KW-0238">DNA-binding</keyword>
<sequence length="191" mass="20753">MVRPRLHTDEQLLDAADAVLARVGSARFTLELAAQEAGVSAPTLVKRFGSKRAVLLASSRRWVDSIDETPRFGAGESALDALRRLSVGSYADSDQISNAANHVSSLAMDLGDPELTRLLGLGWERKRRQLAGVVARGIDAGEFPRTLEPAVAARTLFALLEGTFLAWTVQPHGSLTAILDDEFERLTTTWK</sequence>
<dbReference type="SUPFAM" id="SSF46689">
    <property type="entry name" value="Homeodomain-like"/>
    <property type="match status" value="1"/>
</dbReference>
<keyword evidence="2" id="KW-0805">Transcription regulation</keyword>
<dbReference type="Proteomes" id="UP001067235">
    <property type="component" value="Unassembled WGS sequence"/>
</dbReference>
<dbReference type="EMBL" id="JAPWIE010000005">
    <property type="protein sequence ID" value="MCZ4551725.1"/>
    <property type="molecule type" value="Genomic_DNA"/>
</dbReference>
<dbReference type="Pfam" id="PF13977">
    <property type="entry name" value="TetR_C_6"/>
    <property type="match status" value="1"/>
</dbReference>
<dbReference type="PANTHER" id="PTHR30055:SF234">
    <property type="entry name" value="HTH-TYPE TRANSCRIPTIONAL REGULATOR BETI"/>
    <property type="match status" value="1"/>
</dbReference>
<dbReference type="Pfam" id="PF00440">
    <property type="entry name" value="TetR_N"/>
    <property type="match status" value="1"/>
</dbReference>
<name>A0ABT4MYD6_GORRU</name>
<proteinExistence type="predicted"/>
<evidence type="ECO:0000256" key="3">
    <source>
        <dbReference type="ARBA" id="ARBA00023125"/>
    </source>
</evidence>
<comment type="caution">
    <text evidence="7">The sequence shown here is derived from an EMBL/GenBank/DDBJ whole genome shotgun (WGS) entry which is preliminary data.</text>
</comment>
<evidence type="ECO:0000256" key="4">
    <source>
        <dbReference type="ARBA" id="ARBA00023163"/>
    </source>
</evidence>
<keyword evidence="4" id="KW-0804">Transcription</keyword>
<keyword evidence="8" id="KW-1185">Reference proteome</keyword>
<feature type="domain" description="HTH tetR-type" evidence="6">
    <location>
        <begin position="6"/>
        <end position="66"/>
    </location>
</feature>
<dbReference type="RefSeq" id="WP_084834300.1">
    <property type="nucleotide sequence ID" value="NZ_JAPWIE010000005.1"/>
</dbReference>
<dbReference type="InterPro" id="IPR001647">
    <property type="entry name" value="HTH_TetR"/>
</dbReference>
<dbReference type="Gene3D" id="1.10.357.10">
    <property type="entry name" value="Tetracycline Repressor, domain 2"/>
    <property type="match status" value="1"/>
</dbReference>
<evidence type="ECO:0000256" key="2">
    <source>
        <dbReference type="ARBA" id="ARBA00023015"/>
    </source>
</evidence>
<evidence type="ECO:0000313" key="7">
    <source>
        <dbReference type="EMBL" id="MCZ4551725.1"/>
    </source>
</evidence>
<accession>A0ABT4MYD6</accession>
<reference evidence="7" key="1">
    <citation type="submission" date="2022-12" db="EMBL/GenBank/DDBJ databases">
        <authorList>
            <person name="Krivoruchko A.V."/>
            <person name="Elkin A."/>
        </authorList>
    </citation>
    <scope>NUCLEOTIDE SEQUENCE</scope>
    <source>
        <strain evidence="7">IEGM 1388</strain>
    </source>
</reference>